<dbReference type="EMBL" id="PVNL01000015">
    <property type="protein sequence ID" value="PRQ09601.1"/>
    <property type="molecule type" value="Genomic_DNA"/>
</dbReference>
<dbReference type="OrthoDB" id="5483160at2"/>
<accession>A0A2S9YWW9</accession>
<dbReference type="InterPro" id="IPR011990">
    <property type="entry name" value="TPR-like_helical_dom_sf"/>
</dbReference>
<evidence type="ECO:0000256" key="2">
    <source>
        <dbReference type="SAM" id="SignalP"/>
    </source>
</evidence>
<dbReference type="GO" id="GO:0006508">
    <property type="term" value="P:proteolysis"/>
    <property type="evidence" value="ECO:0007669"/>
    <property type="project" value="InterPro"/>
</dbReference>
<name>A0A2S9YWW9_9BACT</name>
<comment type="caution">
    <text evidence="3">The sequence shown here is derived from an EMBL/GenBank/DDBJ whole genome shotgun (WGS) entry which is preliminary data.</text>
</comment>
<sequence>MSARSTPWRRSLALCLALLPPVLVPAGCLTVPGDLDDPDGAPAAPSSVQELLDRHIVASGGDEALRAVAQRTVEARVVFKAQEGCEEGDPDCVWEETDGQFVLYTTADGRMYRRMVVGDNVLERGFDGGTGWQMQAQPQMLVIEDPAATPVLREDALLHWYLDVDKREDLALELLPTRKSPDGLELDGIMWFAASPIMPQSEKWFDRATGLLYEEIERDTETSDVVRRVYGDYREVDGVQVPWLIQQITEVEGYPDHVVELRLQVVHHRPVREELFAVPELAPSEPEPDQLLAALDKAKLDAEDDKDNALAQVVHARLAFAAVHLDEAKAAAKRALALDKNELEAVYILARVALLDGDLKEAEKLMRQAISKGLREDEAARQLAWIHMRGGDWAKAAKDLAEAGSPDLAARYAAFSGKPLVAKMGGNGCSTTVPIEVEGGAVVVEVHADGDSLRLLLDTGASDLIISDSRARALVIGTDAQAPLVAGGPPLKQGQLDGLTIGELSVSNVPITMFPDAQISAVVGMEGVDGVLGIRPFATRQISVDREAKLLEIVEPGSRCKKQREANRTGISVPFWVHETHYLYVLGQMNGAEGMYLLNTGMRGADLTANEGAYAYAGIGAPPVRGGAPTLARVERFSLGEFTREDLGAAWGFLQQNATSDGFRLDGMLGLEALGRGRWTLDYEKQRLYLNPGKAKAPAKPPAAAETSAPAKPAANPKGQ</sequence>
<dbReference type="Pfam" id="PF13650">
    <property type="entry name" value="Asp_protease_2"/>
    <property type="match status" value="1"/>
</dbReference>
<protein>
    <submittedName>
        <fullName evidence="3">Uncharacterized protein</fullName>
    </submittedName>
</protein>
<keyword evidence="2" id="KW-0732">Signal</keyword>
<evidence type="ECO:0000256" key="1">
    <source>
        <dbReference type="SAM" id="MobiDB-lite"/>
    </source>
</evidence>
<dbReference type="Gene3D" id="1.25.40.10">
    <property type="entry name" value="Tetratricopeptide repeat domain"/>
    <property type="match status" value="1"/>
</dbReference>
<dbReference type="AlphaFoldDB" id="A0A2S9YWW9"/>
<feature type="signal peptide" evidence="2">
    <location>
        <begin position="1"/>
        <end position="26"/>
    </location>
</feature>
<proteinExistence type="predicted"/>
<dbReference type="PROSITE" id="PS00141">
    <property type="entry name" value="ASP_PROTEASE"/>
    <property type="match status" value="1"/>
</dbReference>
<dbReference type="Proteomes" id="UP000238823">
    <property type="component" value="Unassembled WGS sequence"/>
</dbReference>
<dbReference type="Gene3D" id="2.40.70.10">
    <property type="entry name" value="Acid Proteases"/>
    <property type="match status" value="1"/>
</dbReference>
<feature type="region of interest" description="Disordered" evidence="1">
    <location>
        <begin position="692"/>
        <end position="720"/>
    </location>
</feature>
<evidence type="ECO:0000313" key="3">
    <source>
        <dbReference type="EMBL" id="PRQ09601.1"/>
    </source>
</evidence>
<organism evidence="3 4">
    <name type="scientific">Enhygromyxa salina</name>
    <dbReference type="NCBI Taxonomy" id="215803"/>
    <lineage>
        <taxon>Bacteria</taxon>
        <taxon>Pseudomonadati</taxon>
        <taxon>Myxococcota</taxon>
        <taxon>Polyangia</taxon>
        <taxon>Nannocystales</taxon>
        <taxon>Nannocystaceae</taxon>
        <taxon>Enhygromyxa</taxon>
    </lineage>
</organism>
<feature type="chain" id="PRO_5015531678" evidence="2">
    <location>
        <begin position="27"/>
        <end position="720"/>
    </location>
</feature>
<dbReference type="CDD" id="cd05483">
    <property type="entry name" value="retropepsin_like_bacteria"/>
    <property type="match status" value="1"/>
</dbReference>
<dbReference type="InterPro" id="IPR021109">
    <property type="entry name" value="Peptidase_aspartic_dom_sf"/>
</dbReference>
<evidence type="ECO:0000313" key="4">
    <source>
        <dbReference type="Proteomes" id="UP000238823"/>
    </source>
</evidence>
<reference evidence="3 4" key="1">
    <citation type="submission" date="2018-03" db="EMBL/GenBank/DDBJ databases">
        <title>Draft Genome Sequences of the Obligatory Marine Myxobacteria Enhygromyxa salina SWB007.</title>
        <authorList>
            <person name="Poehlein A."/>
            <person name="Moghaddam J.A."/>
            <person name="Harms H."/>
            <person name="Alanjari M."/>
            <person name="Koenig G.M."/>
            <person name="Daniel R."/>
            <person name="Schaeberle T.F."/>
        </authorList>
    </citation>
    <scope>NUCLEOTIDE SEQUENCE [LARGE SCALE GENOMIC DNA]</scope>
    <source>
        <strain evidence="3 4">SWB007</strain>
    </source>
</reference>
<gene>
    <name evidence="3" type="ORF">ENSA7_06600</name>
</gene>
<dbReference type="InterPro" id="IPR034122">
    <property type="entry name" value="Retropepsin-like_bacterial"/>
</dbReference>
<dbReference type="RefSeq" id="WP_106087739.1">
    <property type="nucleotide sequence ID" value="NZ_PVNL01000015.1"/>
</dbReference>
<dbReference type="GO" id="GO:0004190">
    <property type="term" value="F:aspartic-type endopeptidase activity"/>
    <property type="evidence" value="ECO:0007669"/>
    <property type="project" value="InterPro"/>
</dbReference>
<dbReference type="InterPro" id="IPR001969">
    <property type="entry name" value="Aspartic_peptidase_AS"/>
</dbReference>
<dbReference type="SUPFAM" id="SSF48452">
    <property type="entry name" value="TPR-like"/>
    <property type="match status" value="1"/>
</dbReference>